<organism evidence="1 2">
    <name type="scientific">Campylobacter concisus</name>
    <dbReference type="NCBI Taxonomy" id="199"/>
    <lineage>
        <taxon>Bacteria</taxon>
        <taxon>Pseudomonadati</taxon>
        <taxon>Campylobacterota</taxon>
        <taxon>Epsilonproteobacteria</taxon>
        <taxon>Campylobacterales</taxon>
        <taxon>Campylobacteraceae</taxon>
        <taxon>Campylobacter</taxon>
    </lineage>
</organism>
<dbReference type="Proteomes" id="UP000594508">
    <property type="component" value="Chromosome"/>
</dbReference>
<protein>
    <submittedName>
        <fullName evidence="1">Uncharacterized protein</fullName>
    </submittedName>
</protein>
<evidence type="ECO:0000313" key="2">
    <source>
        <dbReference type="Proteomes" id="UP000594508"/>
    </source>
</evidence>
<dbReference type="RefSeq" id="WP_159071281.1">
    <property type="nucleotide sequence ID" value="NZ_CP060707.1"/>
</dbReference>
<name>A0A7S9RED9_9BACT</name>
<gene>
    <name evidence="1" type="ORF">CVT00_01145</name>
</gene>
<dbReference type="EMBL" id="CP060707">
    <property type="protein sequence ID" value="QPH90179.1"/>
    <property type="molecule type" value="Genomic_DNA"/>
</dbReference>
<reference evidence="1 2" key="1">
    <citation type="journal article" date="2018" name="Emerg. Microbes Infect.">
        <title>Genomic analysis of oral Campylobacter concisus strains identified a potential bacterial molecular marker associated with active Crohn's disease.</title>
        <authorList>
            <person name="Liu F."/>
            <person name="Ma R."/>
            <person name="Tay C.Y.A."/>
            <person name="Octavia S."/>
            <person name="Lan R."/>
            <person name="Chung H.K.L."/>
            <person name="Riordan S.M."/>
            <person name="Grimm M.C."/>
            <person name="Leong R.W."/>
            <person name="Tanaka M.M."/>
            <person name="Connor S."/>
            <person name="Zhang L."/>
        </authorList>
    </citation>
    <scope>NUCLEOTIDE SEQUENCE [LARGE SCALE GENOMIC DNA]</scope>
    <source>
        <strain evidence="1 2">P1CDO2</strain>
    </source>
</reference>
<accession>A0A7S9RED9</accession>
<evidence type="ECO:0000313" key="1">
    <source>
        <dbReference type="EMBL" id="QPH90179.1"/>
    </source>
</evidence>
<dbReference type="AlphaFoldDB" id="A0A7S9RED9"/>
<proteinExistence type="predicted"/>
<sequence>MNKQQEQKIKLAFEKAIKYALDKHLSSWSIKTLDFVNASQETTDFYIARESEKLHIA</sequence>